<comment type="caution">
    <text evidence="1">The sequence shown here is derived from an EMBL/GenBank/DDBJ whole genome shotgun (WGS) entry which is preliminary data.</text>
</comment>
<sequence length="59" mass="6569">MQQVFDRVDLPASLVVLSTDGRAQFGWQDPETGDYFAEEDGRCIVNAIGSVPWFARAVH</sequence>
<protein>
    <submittedName>
        <fullName evidence="1">Uncharacterized protein</fullName>
    </submittedName>
</protein>
<dbReference type="RefSeq" id="WP_110329804.1">
    <property type="nucleotide sequence ID" value="NZ_CAJMYJ010000026.1"/>
</dbReference>
<gene>
    <name evidence="1" type="ORF">C7400_14029</name>
</gene>
<keyword evidence="2" id="KW-1185">Reference proteome</keyword>
<name>A0ABX5MC87_9BURK</name>
<dbReference type="Proteomes" id="UP000247515">
    <property type="component" value="Unassembled WGS sequence"/>
</dbReference>
<proteinExistence type="predicted"/>
<evidence type="ECO:0000313" key="1">
    <source>
        <dbReference type="EMBL" id="PXX05656.1"/>
    </source>
</evidence>
<evidence type="ECO:0000313" key="2">
    <source>
        <dbReference type="Proteomes" id="UP000247515"/>
    </source>
</evidence>
<reference evidence="1 2" key="1">
    <citation type="submission" date="2018-05" db="EMBL/GenBank/DDBJ databases">
        <title>Genomic Encyclopedia of Type Strains, Phase IV (KMG-V): Genome sequencing to study the core and pangenomes of soil and plant-associated prokaryotes.</title>
        <authorList>
            <person name="Whitman W."/>
        </authorList>
    </citation>
    <scope>NUCLEOTIDE SEQUENCE [LARGE SCALE GENOMIC DNA]</scope>
    <source>
        <strain evidence="1 2">SIr-6563</strain>
    </source>
</reference>
<accession>A0ABX5MC87</accession>
<dbReference type="EMBL" id="QJJV01000040">
    <property type="protein sequence ID" value="PXX05656.1"/>
    <property type="molecule type" value="Genomic_DNA"/>
</dbReference>
<organism evidence="1 2">
    <name type="scientific">Paraburkholderia tropica</name>
    <dbReference type="NCBI Taxonomy" id="92647"/>
    <lineage>
        <taxon>Bacteria</taxon>
        <taxon>Pseudomonadati</taxon>
        <taxon>Pseudomonadota</taxon>
        <taxon>Betaproteobacteria</taxon>
        <taxon>Burkholderiales</taxon>
        <taxon>Burkholderiaceae</taxon>
        <taxon>Paraburkholderia</taxon>
    </lineage>
</organism>